<evidence type="ECO:0000313" key="3">
    <source>
        <dbReference type="EMBL" id="VFB15305.1"/>
    </source>
</evidence>
<protein>
    <submittedName>
        <fullName evidence="2">Occludin</fullName>
    </submittedName>
</protein>
<dbReference type="EMBL" id="RQYF01000034">
    <property type="protein sequence ID" value="RRD90669.1"/>
    <property type="molecule type" value="Genomic_DNA"/>
</dbReference>
<dbReference type="Proteomes" id="UP000396835">
    <property type="component" value="Unassembled WGS sequence"/>
</dbReference>
<dbReference type="OrthoDB" id="1048473at2"/>
<dbReference type="AlphaFoldDB" id="A0A3P2A5L7"/>
<evidence type="ECO:0000313" key="5">
    <source>
        <dbReference type="Proteomes" id="UP000396835"/>
    </source>
</evidence>
<feature type="signal peptide" evidence="1">
    <location>
        <begin position="1"/>
        <end position="20"/>
    </location>
</feature>
<feature type="chain" id="PRO_5036087650" evidence="1">
    <location>
        <begin position="21"/>
        <end position="182"/>
    </location>
</feature>
<dbReference type="EMBL" id="CAACYH010000007">
    <property type="protein sequence ID" value="VFB15305.1"/>
    <property type="molecule type" value="Genomic_DNA"/>
</dbReference>
<proteinExistence type="predicted"/>
<dbReference type="RefSeq" id="WP_125239297.1">
    <property type="nucleotide sequence ID" value="NZ_CAACYH010000007.1"/>
</dbReference>
<sequence length="182" mass="20239">MRRIFFCIIVLLAGISSAGAQNETPTDTIRELPPNIKNYDGFLLDMGLMNVSPPTLPKFTLEIPDASKDYSRIFGLNTDVTYSQGLSNLFSLGNSRYFGPNPFGLTGFGSPTDNLQMGSFVLKNGMRINTYGEYDKDGRKVYNPSALPWERNNFKGAFELKSANGAFGIRIEVQQGRKMPYP</sequence>
<reference evidence="3 5" key="2">
    <citation type="submission" date="2019-02" db="EMBL/GenBank/DDBJ databases">
        <authorList>
            <consortium name="Pathogen Informatics"/>
        </authorList>
    </citation>
    <scope>NUCLEOTIDE SEQUENCE [LARGE SCALE GENOMIC DNA]</scope>
    <source>
        <strain evidence="3 5">3012STDY7078512</strain>
    </source>
</reference>
<gene>
    <name evidence="2" type="ORF">EII33_08170</name>
    <name evidence="3" type="ORF">NCTC7812_02893</name>
</gene>
<evidence type="ECO:0000313" key="2">
    <source>
        <dbReference type="EMBL" id="RRD90669.1"/>
    </source>
</evidence>
<evidence type="ECO:0000313" key="4">
    <source>
        <dbReference type="Proteomes" id="UP000279562"/>
    </source>
</evidence>
<accession>A0A3P2A5L7</accession>
<name>A0A3P2A5L7_9BACE</name>
<keyword evidence="4" id="KW-1185">Reference proteome</keyword>
<organism evidence="2 4">
    <name type="scientific">Prevotella heparinolytica</name>
    <dbReference type="NCBI Taxonomy" id="28113"/>
    <lineage>
        <taxon>Bacteria</taxon>
        <taxon>Pseudomonadati</taxon>
        <taxon>Bacteroidota</taxon>
        <taxon>Bacteroidia</taxon>
        <taxon>Bacteroidales</taxon>
        <taxon>Bacteroidaceae</taxon>
        <taxon>Bacteroides</taxon>
    </lineage>
</organism>
<keyword evidence="1" id="KW-0732">Signal</keyword>
<evidence type="ECO:0000256" key="1">
    <source>
        <dbReference type="SAM" id="SignalP"/>
    </source>
</evidence>
<dbReference type="Proteomes" id="UP000279562">
    <property type="component" value="Unassembled WGS sequence"/>
</dbReference>
<reference evidence="2 4" key="1">
    <citation type="submission" date="2018-11" db="EMBL/GenBank/DDBJ databases">
        <title>Genomes From Bacteria Associated with the Canine Oral Cavity: a Test Case for Automated Genome-Based Taxonomic Assignment.</title>
        <authorList>
            <person name="Coil D.A."/>
            <person name="Jospin G."/>
            <person name="Darling A.E."/>
            <person name="Wallis C."/>
            <person name="Davis I.J."/>
            <person name="Harris S."/>
            <person name="Eisen J.A."/>
            <person name="Holcombe L.J."/>
            <person name="O'Flynn C."/>
        </authorList>
    </citation>
    <scope>NUCLEOTIDE SEQUENCE [LARGE SCALE GENOMIC DNA]</scope>
    <source>
        <strain evidence="2 4">OH1047_COT-310</strain>
    </source>
</reference>